<keyword evidence="2" id="KW-1185">Reference proteome</keyword>
<protein>
    <submittedName>
        <fullName evidence="1">Uncharacterized protein</fullName>
    </submittedName>
</protein>
<reference evidence="1 2" key="1">
    <citation type="submission" date="2020-03" db="EMBL/GenBank/DDBJ databases">
        <title>Genomic Encyclopedia of Type Strains, Phase IV (KMG-IV): sequencing the most valuable type-strain genomes for metagenomic binning, comparative biology and taxonomic classification.</title>
        <authorList>
            <person name="Goeker M."/>
        </authorList>
    </citation>
    <scope>NUCLEOTIDE SEQUENCE [LARGE SCALE GENOMIC DNA]</scope>
    <source>
        <strain evidence="1 2">DSM 102865</strain>
    </source>
</reference>
<dbReference type="PROSITE" id="PS51257">
    <property type="entry name" value="PROKAR_LIPOPROTEIN"/>
    <property type="match status" value="1"/>
</dbReference>
<dbReference type="EMBL" id="JAASQJ010000003">
    <property type="protein sequence ID" value="NIJ54377.1"/>
    <property type="molecule type" value="Genomic_DNA"/>
</dbReference>
<organism evidence="1 2">
    <name type="scientific">Dyadobacter arcticus</name>
    <dbReference type="NCBI Taxonomy" id="1078754"/>
    <lineage>
        <taxon>Bacteria</taxon>
        <taxon>Pseudomonadati</taxon>
        <taxon>Bacteroidota</taxon>
        <taxon>Cytophagia</taxon>
        <taxon>Cytophagales</taxon>
        <taxon>Spirosomataceae</taxon>
        <taxon>Dyadobacter</taxon>
    </lineage>
</organism>
<dbReference type="Proteomes" id="UP001179181">
    <property type="component" value="Unassembled WGS sequence"/>
</dbReference>
<name>A0ABX0UN21_9BACT</name>
<accession>A0ABX0UN21</accession>
<evidence type="ECO:0000313" key="2">
    <source>
        <dbReference type="Proteomes" id="UP001179181"/>
    </source>
</evidence>
<dbReference type="RefSeq" id="WP_167272474.1">
    <property type="nucleotide sequence ID" value="NZ_JAASQJ010000003.1"/>
</dbReference>
<sequence length="149" mass="16987">MKKVRQQLICIVLLLPFIQSCTDCDTVDQAITAPVRFAIVNEKGENLVSDQNARYHPDSIKLLAGKENTIQSKAYNSVLNVYVFEAYPPNNASGRTDLILYFNQLDTDTLTTFYTHQKNDCSNYYSYNGFTHNNKEIENQGVIRIVKPN</sequence>
<evidence type="ECO:0000313" key="1">
    <source>
        <dbReference type="EMBL" id="NIJ54377.1"/>
    </source>
</evidence>
<proteinExistence type="predicted"/>
<gene>
    <name evidence="1" type="ORF">FHS68_003559</name>
</gene>
<comment type="caution">
    <text evidence="1">The sequence shown here is derived from an EMBL/GenBank/DDBJ whole genome shotgun (WGS) entry which is preliminary data.</text>
</comment>